<evidence type="ECO:0000259" key="2">
    <source>
        <dbReference type="Pfam" id="PF01882"/>
    </source>
</evidence>
<protein>
    <submittedName>
        <fullName evidence="3">Uncharacterized protein (DUF58 family)</fullName>
    </submittedName>
</protein>
<organism evidence="3 4">
    <name type="scientific">Nocardioides perillae</name>
    <dbReference type="NCBI Taxonomy" id="1119534"/>
    <lineage>
        <taxon>Bacteria</taxon>
        <taxon>Bacillati</taxon>
        <taxon>Actinomycetota</taxon>
        <taxon>Actinomycetes</taxon>
        <taxon>Propionibacteriales</taxon>
        <taxon>Nocardioidaceae</taxon>
        <taxon>Nocardioides</taxon>
    </lineage>
</organism>
<keyword evidence="4" id="KW-1185">Reference proteome</keyword>
<dbReference type="EMBL" id="JACCAC010000001">
    <property type="protein sequence ID" value="NYG56242.1"/>
    <property type="molecule type" value="Genomic_DNA"/>
</dbReference>
<gene>
    <name evidence="3" type="ORF">BJ989_002546</name>
</gene>
<dbReference type="Pfam" id="PF01882">
    <property type="entry name" value="DUF58"/>
    <property type="match status" value="1"/>
</dbReference>
<keyword evidence="1" id="KW-1133">Transmembrane helix</keyword>
<feature type="domain" description="DUF58" evidence="2">
    <location>
        <begin position="204"/>
        <end position="319"/>
    </location>
</feature>
<sequence length="429" mass="45925">MNPLREALGALTVRGRAFLAAGTTTVVCALVVGQEPLVRAGLLVLALPLVCALVLARSRYRLALERVVSPQHLAAGQAARVRLTLTNEGRLPSGALLLEDQLPYVLGTRPRFVVEGIGPGWRRTVDHVVRSEVRGRFEVGPMTVRVRDPFGMVELGRSFRGTAPLVVTPRTVPLPAVPVEGGQRGAGDDRPRAFAVGSAEDVTVREYRRGDELRRVHWRSSARRGELMVRREEQPWQSRVTIVLDHRARAHRGQGIASTLEAAVSAAASVGVHLARRGYGVQLVTASGEDPTSHGHLREAQATADALLESLAVLRPATTPTLDTRWLGEGRSGLLVGVFGALGPEDVPALRRLAAHADPALAIVLDVDHWGAGGRRHPGESDAAALLAAQGWRVVVLGPRDRLDTAWQQLARRGRPSSAARPAASGATP</sequence>
<keyword evidence="1" id="KW-0472">Membrane</keyword>
<evidence type="ECO:0000256" key="1">
    <source>
        <dbReference type="SAM" id="Phobius"/>
    </source>
</evidence>
<name>A0A7Y9RTE3_9ACTN</name>
<keyword evidence="1" id="KW-0812">Transmembrane</keyword>
<feature type="transmembrane region" description="Helical" evidence="1">
    <location>
        <begin position="12"/>
        <end position="32"/>
    </location>
</feature>
<evidence type="ECO:0000313" key="4">
    <source>
        <dbReference type="Proteomes" id="UP000544110"/>
    </source>
</evidence>
<comment type="caution">
    <text evidence="3">The sequence shown here is derived from an EMBL/GenBank/DDBJ whole genome shotgun (WGS) entry which is preliminary data.</text>
</comment>
<accession>A0A7Y9RTE3</accession>
<dbReference type="Proteomes" id="UP000544110">
    <property type="component" value="Unassembled WGS sequence"/>
</dbReference>
<proteinExistence type="predicted"/>
<dbReference type="PANTHER" id="PTHR34351:SF1">
    <property type="entry name" value="SLR1927 PROTEIN"/>
    <property type="match status" value="1"/>
</dbReference>
<dbReference type="PANTHER" id="PTHR34351">
    <property type="entry name" value="SLR1927 PROTEIN-RELATED"/>
    <property type="match status" value="1"/>
</dbReference>
<feature type="transmembrane region" description="Helical" evidence="1">
    <location>
        <begin position="38"/>
        <end position="56"/>
    </location>
</feature>
<dbReference type="RefSeq" id="WP_343049344.1">
    <property type="nucleotide sequence ID" value="NZ_JACCAC010000001.1"/>
</dbReference>
<evidence type="ECO:0000313" key="3">
    <source>
        <dbReference type="EMBL" id="NYG56242.1"/>
    </source>
</evidence>
<reference evidence="3 4" key="1">
    <citation type="submission" date="2020-07" db="EMBL/GenBank/DDBJ databases">
        <title>Sequencing the genomes of 1000 actinobacteria strains.</title>
        <authorList>
            <person name="Klenk H.-P."/>
        </authorList>
    </citation>
    <scope>NUCLEOTIDE SEQUENCE [LARGE SCALE GENOMIC DNA]</scope>
    <source>
        <strain evidence="3 4">DSM 24552</strain>
    </source>
</reference>
<dbReference type="InterPro" id="IPR002881">
    <property type="entry name" value="DUF58"/>
</dbReference>
<dbReference type="AlphaFoldDB" id="A0A7Y9RTE3"/>